<gene>
    <name evidence="3" type="ORF">ADK75_24190</name>
</gene>
<organism evidence="3 4">
    <name type="scientific">Streptomyces virginiae</name>
    <name type="common">Streptomyces cinnamonensis</name>
    <dbReference type="NCBI Taxonomy" id="1961"/>
    <lineage>
        <taxon>Bacteria</taxon>
        <taxon>Bacillati</taxon>
        <taxon>Actinomycetota</taxon>
        <taxon>Actinomycetes</taxon>
        <taxon>Kitasatosporales</taxon>
        <taxon>Streptomycetaceae</taxon>
        <taxon>Streptomyces</taxon>
    </lineage>
</organism>
<keyword evidence="1" id="KW-0723">Serine/threonine-protein kinase</keyword>
<evidence type="ECO:0000313" key="3">
    <source>
        <dbReference type="EMBL" id="KOG47275.1"/>
    </source>
</evidence>
<comment type="caution">
    <text evidence="3">The sequence shown here is derived from an EMBL/GenBank/DDBJ whole genome shotgun (WGS) entry which is preliminary data.</text>
</comment>
<name>A0A0L8MA71_STRVG</name>
<dbReference type="RefSeq" id="WP_053173835.1">
    <property type="nucleotide sequence ID" value="NZ_LGUV01000340.1"/>
</dbReference>
<dbReference type="PANTHER" id="PTHR35526:SF3">
    <property type="entry name" value="ANTI-SIGMA-F FACTOR RSBW"/>
    <property type="match status" value="1"/>
</dbReference>
<dbReference type="InterPro" id="IPR050267">
    <property type="entry name" value="Anti-sigma-factor_SerPK"/>
</dbReference>
<keyword evidence="1" id="KW-0808">Transferase</keyword>
<dbReference type="PANTHER" id="PTHR35526">
    <property type="entry name" value="ANTI-SIGMA-F FACTOR RSBW-RELATED"/>
    <property type="match status" value="1"/>
</dbReference>
<dbReference type="EMBL" id="LGUV01000340">
    <property type="protein sequence ID" value="KOG47275.1"/>
    <property type="molecule type" value="Genomic_DNA"/>
</dbReference>
<proteinExistence type="predicted"/>
<accession>A0A0L8MA71</accession>
<evidence type="ECO:0000259" key="2">
    <source>
        <dbReference type="Pfam" id="PF13581"/>
    </source>
</evidence>
<dbReference type="Pfam" id="PF13581">
    <property type="entry name" value="HATPase_c_2"/>
    <property type="match status" value="1"/>
</dbReference>
<sequence>MNTALEPSNRSATVHCPLPAGPQAARAARHSAARILTSRPAQCPHGAAEDILLIVSELATNAVRHARPPYALTLSLESGRADIALSDASPGLPRRRDPGTRVLTTRGRGLQIIHALGAELFVSTSPHGKQVIAVITWPAH</sequence>
<keyword evidence="1" id="KW-0418">Kinase</keyword>
<dbReference type="InterPro" id="IPR003594">
    <property type="entry name" value="HATPase_dom"/>
</dbReference>
<protein>
    <recommendedName>
        <fullName evidence="2">Histidine kinase/HSP90-like ATPase domain-containing protein</fullName>
    </recommendedName>
</protein>
<feature type="domain" description="Histidine kinase/HSP90-like ATPase" evidence="2">
    <location>
        <begin position="18"/>
        <end position="134"/>
    </location>
</feature>
<dbReference type="Proteomes" id="UP000037084">
    <property type="component" value="Unassembled WGS sequence"/>
</dbReference>
<dbReference type="Gene3D" id="3.30.565.10">
    <property type="entry name" value="Histidine kinase-like ATPase, C-terminal domain"/>
    <property type="match status" value="1"/>
</dbReference>
<dbReference type="AlphaFoldDB" id="A0A0L8MA71"/>
<dbReference type="PATRIC" id="fig|1961.12.peg.5424"/>
<dbReference type="CDD" id="cd16936">
    <property type="entry name" value="HATPase_RsbW-like"/>
    <property type="match status" value="1"/>
</dbReference>
<dbReference type="OrthoDB" id="5184679at2"/>
<dbReference type="GO" id="GO:0004674">
    <property type="term" value="F:protein serine/threonine kinase activity"/>
    <property type="evidence" value="ECO:0007669"/>
    <property type="project" value="UniProtKB-KW"/>
</dbReference>
<dbReference type="InterPro" id="IPR036890">
    <property type="entry name" value="HATPase_C_sf"/>
</dbReference>
<dbReference type="SUPFAM" id="SSF55874">
    <property type="entry name" value="ATPase domain of HSP90 chaperone/DNA topoisomerase II/histidine kinase"/>
    <property type="match status" value="1"/>
</dbReference>
<evidence type="ECO:0000313" key="4">
    <source>
        <dbReference type="Proteomes" id="UP000037084"/>
    </source>
</evidence>
<reference evidence="4" key="1">
    <citation type="submission" date="2015-07" db="EMBL/GenBank/DDBJ databases">
        <authorList>
            <consortium name="Consortium for Microbial Forensics and Genomics (microFORGE)"/>
            <person name="Knight B.M."/>
            <person name="Roberts D.P."/>
            <person name="Lin D."/>
            <person name="Hari K."/>
            <person name="Fletcher J."/>
            <person name="Melcher U."/>
            <person name="Blagden T."/>
            <person name="Winegar R.A."/>
        </authorList>
    </citation>
    <scope>NUCLEOTIDE SEQUENCE [LARGE SCALE GENOMIC DNA]</scope>
    <source>
        <strain evidence="4">NRRL B-1447</strain>
    </source>
</reference>
<evidence type="ECO:0000256" key="1">
    <source>
        <dbReference type="ARBA" id="ARBA00022527"/>
    </source>
</evidence>